<dbReference type="Pfam" id="PF12840">
    <property type="entry name" value="HTH_20"/>
    <property type="match status" value="1"/>
</dbReference>
<evidence type="ECO:0000259" key="5">
    <source>
        <dbReference type="PROSITE" id="PS50987"/>
    </source>
</evidence>
<dbReference type="PANTHER" id="PTHR43132">
    <property type="entry name" value="ARSENICAL RESISTANCE OPERON REPRESSOR ARSR-RELATED"/>
    <property type="match status" value="1"/>
</dbReference>
<dbReference type="PRINTS" id="PR00778">
    <property type="entry name" value="HTHARSR"/>
</dbReference>
<dbReference type="InterPro" id="IPR001845">
    <property type="entry name" value="HTH_ArsR_DNA-bd_dom"/>
</dbReference>
<keyword evidence="2" id="KW-0238">DNA-binding</keyword>
<comment type="caution">
    <text evidence="6">The sequence shown here is derived from an EMBL/GenBank/DDBJ whole genome shotgun (WGS) entry which is preliminary data.</text>
</comment>
<dbReference type="CDD" id="cd00090">
    <property type="entry name" value="HTH_ARSR"/>
    <property type="match status" value="1"/>
</dbReference>
<organism evidence="6 7">
    <name type="scientific">Microbacterium profundi</name>
    <dbReference type="NCBI Taxonomy" id="450380"/>
    <lineage>
        <taxon>Bacteria</taxon>
        <taxon>Bacillati</taxon>
        <taxon>Actinomycetota</taxon>
        <taxon>Actinomycetes</taxon>
        <taxon>Micrococcales</taxon>
        <taxon>Microbacteriaceae</taxon>
        <taxon>Microbacterium</taxon>
    </lineage>
</organism>
<dbReference type="InterPro" id="IPR011991">
    <property type="entry name" value="ArsR-like_HTH"/>
</dbReference>
<dbReference type="PROSITE" id="PS50987">
    <property type="entry name" value="HTH_ARSR_2"/>
    <property type="match status" value="1"/>
</dbReference>
<dbReference type="Gene3D" id="1.10.10.10">
    <property type="entry name" value="Winged helix-like DNA-binding domain superfamily/Winged helix DNA-binding domain"/>
    <property type="match status" value="1"/>
</dbReference>
<dbReference type="InterPro" id="IPR036390">
    <property type="entry name" value="WH_DNA-bd_sf"/>
</dbReference>
<reference evidence="6 7" key="1">
    <citation type="submission" date="2024-06" db="EMBL/GenBank/DDBJ databases">
        <title>The Natural Products Discovery Center: Release of the First 8490 Sequenced Strains for Exploring Actinobacteria Biosynthetic Diversity.</title>
        <authorList>
            <person name="Kalkreuter E."/>
            <person name="Kautsar S.A."/>
            <person name="Yang D."/>
            <person name="Bader C.D."/>
            <person name="Teijaro C.N."/>
            <person name="Fluegel L."/>
            <person name="Davis C.M."/>
            <person name="Simpson J.R."/>
            <person name="Lauterbach L."/>
            <person name="Steele A.D."/>
            <person name="Gui C."/>
            <person name="Meng S."/>
            <person name="Li G."/>
            <person name="Viehrig K."/>
            <person name="Ye F."/>
            <person name="Su P."/>
            <person name="Kiefer A.F."/>
            <person name="Nichols A."/>
            <person name="Cepeda A.J."/>
            <person name="Yan W."/>
            <person name="Fan B."/>
            <person name="Jiang Y."/>
            <person name="Adhikari A."/>
            <person name="Zheng C.-J."/>
            <person name="Schuster L."/>
            <person name="Cowan T.M."/>
            <person name="Smanski M.J."/>
            <person name="Chevrette M.G."/>
            <person name="De Carvalho L.P.S."/>
            <person name="Shen B."/>
        </authorList>
    </citation>
    <scope>NUCLEOTIDE SEQUENCE [LARGE SCALE GENOMIC DNA]</scope>
    <source>
        <strain evidence="6 7">NPDC077434</strain>
    </source>
</reference>
<keyword evidence="1" id="KW-0805">Transcription regulation</keyword>
<keyword evidence="7" id="KW-1185">Reference proteome</keyword>
<sequence>MNDSHDRVQSPEVARPSAAARRHTEFTNADAEQLAQIMQALASPLRLRILSALRAQPRTVTELSEILDAGQTTVSNHMRLLRHLSLVTGRRDGRHVHYALFDDHVNDLLEEAIGHLAHLTRNA</sequence>
<evidence type="ECO:0000313" key="7">
    <source>
        <dbReference type="Proteomes" id="UP001553715"/>
    </source>
</evidence>
<evidence type="ECO:0000256" key="3">
    <source>
        <dbReference type="ARBA" id="ARBA00023163"/>
    </source>
</evidence>
<dbReference type="EMBL" id="JBFBMH010000005">
    <property type="protein sequence ID" value="MEW1974578.1"/>
    <property type="molecule type" value="Genomic_DNA"/>
</dbReference>
<dbReference type="InterPro" id="IPR051011">
    <property type="entry name" value="Metal_resp_trans_reg"/>
</dbReference>
<keyword evidence="3" id="KW-0804">Transcription</keyword>
<evidence type="ECO:0000313" key="6">
    <source>
        <dbReference type="EMBL" id="MEW1974578.1"/>
    </source>
</evidence>
<dbReference type="SUPFAM" id="SSF46785">
    <property type="entry name" value="Winged helix' DNA-binding domain"/>
    <property type="match status" value="1"/>
</dbReference>
<name>A0ABV3LFI1_9MICO</name>
<proteinExistence type="predicted"/>
<evidence type="ECO:0000256" key="4">
    <source>
        <dbReference type="SAM" id="MobiDB-lite"/>
    </source>
</evidence>
<dbReference type="Proteomes" id="UP001553715">
    <property type="component" value="Unassembled WGS sequence"/>
</dbReference>
<dbReference type="InterPro" id="IPR036388">
    <property type="entry name" value="WH-like_DNA-bd_sf"/>
</dbReference>
<gene>
    <name evidence="6" type="ORF">AB0301_05775</name>
</gene>
<protein>
    <submittedName>
        <fullName evidence="6">Metalloregulator ArsR/SmtB family transcription factor</fullName>
    </submittedName>
</protein>
<feature type="region of interest" description="Disordered" evidence="4">
    <location>
        <begin position="1"/>
        <end position="26"/>
    </location>
</feature>
<feature type="domain" description="HTH arsR-type" evidence="5">
    <location>
        <begin position="26"/>
        <end position="120"/>
    </location>
</feature>
<accession>A0ABV3LFI1</accession>
<dbReference type="PANTHER" id="PTHR43132:SF6">
    <property type="entry name" value="HTH-TYPE TRANSCRIPTIONAL REPRESSOR CZRA"/>
    <property type="match status" value="1"/>
</dbReference>
<evidence type="ECO:0000256" key="1">
    <source>
        <dbReference type="ARBA" id="ARBA00023015"/>
    </source>
</evidence>
<evidence type="ECO:0000256" key="2">
    <source>
        <dbReference type="ARBA" id="ARBA00023125"/>
    </source>
</evidence>
<dbReference type="NCBIfam" id="NF033788">
    <property type="entry name" value="HTH_metalloreg"/>
    <property type="match status" value="1"/>
</dbReference>
<dbReference type="RefSeq" id="WP_366232679.1">
    <property type="nucleotide sequence ID" value="NZ_JBFBMH010000005.1"/>
</dbReference>
<dbReference type="SMART" id="SM00418">
    <property type="entry name" value="HTH_ARSR"/>
    <property type="match status" value="1"/>
</dbReference>